<keyword evidence="3" id="KW-1185">Reference proteome</keyword>
<dbReference type="PANTHER" id="PTHR32134">
    <property type="entry name" value="FNIP REPEAT-CONTAINING PROTEIN"/>
    <property type="match status" value="1"/>
</dbReference>
<sequence length="535" mass="61559">MICNDSFLSIFRNCYLRSLIRNNSFKDTVIIIPTLEYLNDNHQYLSVLSNVDKLQYNISIRFKFNSLSNCIKFNSNSHKHLINDIDTFYSGEQELHLGNLHDQVHILSICFEQDRPKTVIGKLPESIVELHINAHSESDFVCLELEEILSDLPKNLKVLYISYNFSLSSEDSKIQLPDSLVHLEFSGTRTDFDRFVVNGVPNRVLKSACLEITSVEDLDWLQDRPWINYIFINEVVPNQIPSHVRQIILSAGLDDVEAFFQKLPVQLEYLNVSKIKSTQNQQPFVQFFKQYTPRLKRLSLVIEGEEDLGKDSCFPDNLEYLNINGYRKEINGSMLPPNLKTLDLARYNQELKVGSFTNTITDLSASYDGPLKASVLPTQLKRLSFFIFNNRIEPHSLPLSLTNLQLNQFSGSFEHVGSLDNLRELKIGTLNQSIVDTLANVKKIKISFYEIAPNTRFTNTSITDLSLYNLKYYEIKTIPDGFLPPHLVRLLITHFRIKSIDTIPPSCACFKYNYKNLDTTLIPESVRSICFLEPF</sequence>
<dbReference type="Gene3D" id="3.80.10.10">
    <property type="entry name" value="Ribonuclease Inhibitor"/>
    <property type="match status" value="1"/>
</dbReference>
<dbReference type="OrthoDB" id="10290201at2759"/>
<proteinExistence type="predicted"/>
<evidence type="ECO:0000313" key="3">
    <source>
        <dbReference type="Proteomes" id="UP000695562"/>
    </source>
</evidence>
<dbReference type="Proteomes" id="UP000695562">
    <property type="component" value="Unassembled WGS sequence"/>
</dbReference>
<dbReference type="PANTHER" id="PTHR32134:SF180">
    <property type="entry name" value="FNIP REPEAT-CONTAINING PROTEIN"/>
    <property type="match status" value="1"/>
</dbReference>
<dbReference type="SUPFAM" id="SSF52058">
    <property type="entry name" value="L domain-like"/>
    <property type="match status" value="1"/>
</dbReference>
<gene>
    <name evidence="2" type="ORF">CYY_000225</name>
</gene>
<dbReference type="EMBL" id="AJWJ01000004">
    <property type="protein sequence ID" value="KAF2078475.1"/>
    <property type="molecule type" value="Genomic_DNA"/>
</dbReference>
<dbReference type="Pfam" id="PF05725">
    <property type="entry name" value="FNIP"/>
    <property type="match status" value="2"/>
</dbReference>
<evidence type="ECO:0000313" key="2">
    <source>
        <dbReference type="EMBL" id="KAF2078475.1"/>
    </source>
</evidence>
<reference evidence="2" key="1">
    <citation type="submission" date="2020-01" db="EMBL/GenBank/DDBJ databases">
        <title>Development of genomics and gene disruption for Polysphondylium violaceum indicates a role for the polyketide synthase stlB in stalk morphogenesis.</title>
        <authorList>
            <person name="Narita B."/>
            <person name="Kawabe Y."/>
            <person name="Kin K."/>
            <person name="Saito T."/>
            <person name="Gibbs R."/>
            <person name="Kuspa A."/>
            <person name="Muzny D."/>
            <person name="Queller D."/>
            <person name="Richards S."/>
            <person name="Strassman J."/>
            <person name="Sucgang R."/>
            <person name="Worley K."/>
            <person name="Schaap P."/>
        </authorList>
    </citation>
    <scope>NUCLEOTIDE SEQUENCE</scope>
    <source>
        <strain evidence="2">QSvi11</strain>
    </source>
</reference>
<dbReference type="InterPro" id="IPR051251">
    <property type="entry name" value="STK_FNIP-Repeat"/>
</dbReference>
<accession>A0A8J4Q480</accession>
<comment type="caution">
    <text evidence="2">The sequence shown here is derived from an EMBL/GenBank/DDBJ whole genome shotgun (WGS) entry which is preliminary data.</text>
</comment>
<evidence type="ECO:0000256" key="1">
    <source>
        <dbReference type="ARBA" id="ARBA00022737"/>
    </source>
</evidence>
<keyword evidence="1" id="KW-0677">Repeat</keyword>
<dbReference type="AlphaFoldDB" id="A0A8J4Q480"/>
<dbReference type="InterPro" id="IPR032675">
    <property type="entry name" value="LRR_dom_sf"/>
</dbReference>
<dbReference type="InterPro" id="IPR008615">
    <property type="entry name" value="FNIP"/>
</dbReference>
<name>A0A8J4Q480_9MYCE</name>
<organism evidence="2 3">
    <name type="scientific">Polysphondylium violaceum</name>
    <dbReference type="NCBI Taxonomy" id="133409"/>
    <lineage>
        <taxon>Eukaryota</taxon>
        <taxon>Amoebozoa</taxon>
        <taxon>Evosea</taxon>
        <taxon>Eumycetozoa</taxon>
        <taxon>Dictyostelia</taxon>
        <taxon>Dictyosteliales</taxon>
        <taxon>Dictyosteliaceae</taxon>
        <taxon>Polysphondylium</taxon>
    </lineage>
</organism>
<protein>
    <submittedName>
        <fullName evidence="2">Uncharacterized protein</fullName>
    </submittedName>
</protein>